<keyword evidence="3" id="KW-0479">Metal-binding</keyword>
<dbReference type="Gene3D" id="1.10.8.280">
    <property type="entry name" value="ABC transporter ATPase domain-like"/>
    <property type="match status" value="1"/>
</dbReference>
<dbReference type="EMBL" id="FLUM01000001">
    <property type="protein sequence ID" value="SBV98749.1"/>
    <property type="molecule type" value="Genomic_DNA"/>
</dbReference>
<evidence type="ECO:0000256" key="10">
    <source>
        <dbReference type="ARBA" id="ARBA00022840"/>
    </source>
</evidence>
<keyword evidence="4" id="KW-0677">Repeat</keyword>
<evidence type="ECO:0000256" key="16">
    <source>
        <dbReference type="ARBA" id="ARBA00042156"/>
    </source>
</evidence>
<evidence type="ECO:0000256" key="14">
    <source>
        <dbReference type="ARBA" id="ARBA00038000"/>
    </source>
</evidence>
<dbReference type="InterPro" id="IPR004602">
    <property type="entry name" value="UvrA"/>
</dbReference>
<evidence type="ECO:0000256" key="8">
    <source>
        <dbReference type="ARBA" id="ARBA00022771"/>
    </source>
</evidence>
<dbReference type="GO" id="GO:0003677">
    <property type="term" value="F:DNA binding"/>
    <property type="evidence" value="ECO:0007669"/>
    <property type="project" value="UniProtKB-KW"/>
</dbReference>
<gene>
    <name evidence="18" type="primary">uvrA</name>
    <name evidence="18" type="ORF">KL86DYS1_12255</name>
</gene>
<dbReference type="GO" id="GO:0004518">
    <property type="term" value="F:nuclease activity"/>
    <property type="evidence" value="ECO:0007669"/>
    <property type="project" value="UniProtKB-KW"/>
</dbReference>
<dbReference type="Pfam" id="PF17760">
    <property type="entry name" value="UvrA_inter"/>
    <property type="match status" value="1"/>
</dbReference>
<keyword evidence="11" id="KW-0267">Excision nuclease</keyword>
<evidence type="ECO:0000256" key="3">
    <source>
        <dbReference type="ARBA" id="ARBA00022723"/>
    </source>
</evidence>
<keyword evidence="12" id="KW-0238">DNA-binding</keyword>
<dbReference type="GO" id="GO:0009380">
    <property type="term" value="C:excinuclease repair complex"/>
    <property type="evidence" value="ECO:0007669"/>
    <property type="project" value="InterPro"/>
</dbReference>
<dbReference type="InterPro" id="IPR041102">
    <property type="entry name" value="UvrA_inter"/>
</dbReference>
<dbReference type="GO" id="GO:0005524">
    <property type="term" value="F:ATP binding"/>
    <property type="evidence" value="ECO:0007669"/>
    <property type="project" value="UniProtKB-KW"/>
</dbReference>
<reference evidence="18" key="1">
    <citation type="submission" date="2016-04" db="EMBL/GenBank/DDBJ databases">
        <authorList>
            <person name="Evans L.H."/>
            <person name="Alamgir A."/>
            <person name="Owens N."/>
            <person name="Weber N.D."/>
            <person name="Virtaneva K."/>
            <person name="Barbian K."/>
            <person name="Babar A."/>
            <person name="Rosenke K."/>
        </authorList>
    </citation>
    <scope>NUCLEOTIDE SEQUENCE</scope>
    <source>
        <strain evidence="18">86-1</strain>
    </source>
</reference>
<evidence type="ECO:0000313" key="18">
    <source>
        <dbReference type="EMBL" id="SBV98749.1"/>
    </source>
</evidence>
<keyword evidence="9" id="KW-0862">Zinc</keyword>
<dbReference type="Pfam" id="PF17755">
    <property type="entry name" value="UvrA_DNA-bind"/>
    <property type="match status" value="1"/>
</dbReference>
<dbReference type="PANTHER" id="PTHR43152:SF3">
    <property type="entry name" value="UVRABC SYSTEM PROTEIN A"/>
    <property type="match status" value="1"/>
</dbReference>
<dbReference type="PANTHER" id="PTHR43152">
    <property type="entry name" value="UVRABC SYSTEM PROTEIN A"/>
    <property type="match status" value="1"/>
</dbReference>
<dbReference type="InterPro" id="IPR003439">
    <property type="entry name" value="ABC_transporter-like_ATP-bd"/>
</dbReference>
<comment type="similarity">
    <text evidence="14">Belongs to the ABC transporter superfamily. UvrA family.</text>
</comment>
<evidence type="ECO:0000259" key="17">
    <source>
        <dbReference type="PROSITE" id="PS50893"/>
    </source>
</evidence>
<sequence length="928" mass="104290">MSEEKNIFIKGARVNNLKNIDVEIPRNKFVVITGLSGSGKSSLAFDTLYAEGQRRYVESLSSYARQFLGRMNKPESDYIKGIPPAIAIEQRVSARNPRSTVGTSTEIYEYLRLLFARIGKTISPVSGQEVKKHQVSDIVEKMQSYPEDIRLAILTKIILRDGRSLNEQLEILQKEGFSRVEISGKFERIEDVLASNTKYKADELLLLIDRLTCDKDAANISRFSESIETAFFEGEGDCVIRFYIGDKVESFDFSRHFEADGIQFEEPSDLMFSFNSPVGACPVCEGFGRVMGIDEDLVIPNKSLSVYEDAVVCWKGEKMSEWKMEFIHAASKHNFPVHRPYFELSDSERDLLWHGARGLHGIDDFFKMVEENQYKIQYRVMLARYRGKTTCPACKGSRLKPQALYVKVGGKTIADLVLMPISELKVFFDSLDLNETDAAIAKRLLTDINIRILYLMNVGLGYLTLNRLSNSLSGGESQRINLATSLGSSLVGSLYILDEPSIGLHSRDTDLLINVLQELKSIGNTVVVVEHDEEIIRAADYIIDIGPKAGRLGGEIVYQGDVAGLQKHTESYTVRYLNGEEKIDVPKVRRKWNNFIEIKGARQNNLKNINVKFPLNVMTVVTGVSGSGKSSLVCDVFYTALERHYKGKGDQIVQYNGLEGDLKLIKDIEMVDQNAIGRSSRSNPVTYIKAYDEIRKLFAEQPLAKQLHFTPAFFSFNVEGGRCEECAGEGKILVEMQFMADVLLECDVCKGRRFKQDVLDVQYRGASIHDVLEMTIDQAIEFFEEGKGNTEKKIVKRLKPLQDVGLGYVKLGQSSSSLSGGENQRVKLAFHLVDEKPEPTLFIFDEPTTGLHFHDIKTLLKAFDSLIKRGHTIVIIEHNMDVIKCADHIIDIGPEGGKEGGYVVCEGTPEKIAKCEKSYTGRFLKEKL</sequence>
<evidence type="ECO:0000256" key="5">
    <source>
        <dbReference type="ARBA" id="ARBA00022741"/>
    </source>
</evidence>
<dbReference type="GO" id="GO:0005737">
    <property type="term" value="C:cytoplasm"/>
    <property type="evidence" value="ECO:0007669"/>
    <property type="project" value="UniProtKB-SubCell"/>
</dbReference>
<keyword evidence="6" id="KW-0227">DNA damage</keyword>
<dbReference type="RefSeq" id="WP_296940979.1">
    <property type="nucleotide sequence ID" value="NZ_LT599032.1"/>
</dbReference>
<dbReference type="GO" id="GO:0016887">
    <property type="term" value="F:ATP hydrolysis activity"/>
    <property type="evidence" value="ECO:0007669"/>
    <property type="project" value="InterPro"/>
</dbReference>
<evidence type="ECO:0000256" key="12">
    <source>
        <dbReference type="ARBA" id="ARBA00023125"/>
    </source>
</evidence>
<evidence type="ECO:0000256" key="6">
    <source>
        <dbReference type="ARBA" id="ARBA00022763"/>
    </source>
</evidence>
<dbReference type="InterPro" id="IPR027417">
    <property type="entry name" value="P-loop_NTPase"/>
</dbReference>
<evidence type="ECO:0000256" key="4">
    <source>
        <dbReference type="ARBA" id="ARBA00022737"/>
    </source>
</evidence>
<dbReference type="PROSITE" id="PS00211">
    <property type="entry name" value="ABC_TRANSPORTER_1"/>
    <property type="match status" value="1"/>
</dbReference>
<proteinExistence type="inferred from homology"/>
<dbReference type="AlphaFoldDB" id="A0A212JH13"/>
<evidence type="ECO:0000256" key="15">
    <source>
        <dbReference type="ARBA" id="ARBA00039316"/>
    </source>
</evidence>
<dbReference type="Gene3D" id="3.30.190.20">
    <property type="match status" value="1"/>
</dbReference>
<keyword evidence="8" id="KW-0863">Zinc-finger</keyword>
<evidence type="ECO:0000256" key="1">
    <source>
        <dbReference type="ARBA" id="ARBA00004496"/>
    </source>
</evidence>
<evidence type="ECO:0000256" key="9">
    <source>
        <dbReference type="ARBA" id="ARBA00022833"/>
    </source>
</evidence>
<feature type="domain" description="ABC transporter" evidence="17">
    <location>
        <begin position="583"/>
        <end position="925"/>
    </location>
</feature>
<name>A0A212JH13_9BACT</name>
<keyword evidence="10" id="KW-0067">ATP-binding</keyword>
<keyword evidence="5" id="KW-0547">Nucleotide-binding</keyword>
<keyword evidence="7" id="KW-0228">DNA excision</keyword>
<dbReference type="NCBIfam" id="TIGR00630">
    <property type="entry name" value="uvra"/>
    <property type="match status" value="1"/>
</dbReference>
<evidence type="ECO:0000256" key="7">
    <source>
        <dbReference type="ARBA" id="ARBA00022769"/>
    </source>
</evidence>
<keyword evidence="2" id="KW-0963">Cytoplasm</keyword>
<dbReference type="InterPro" id="IPR041552">
    <property type="entry name" value="UvrA_DNA-bd"/>
</dbReference>
<evidence type="ECO:0000256" key="2">
    <source>
        <dbReference type="ARBA" id="ARBA00022490"/>
    </source>
</evidence>
<dbReference type="GO" id="GO:0006289">
    <property type="term" value="P:nucleotide-excision repair"/>
    <property type="evidence" value="ECO:0007669"/>
    <property type="project" value="InterPro"/>
</dbReference>
<dbReference type="Gene3D" id="1.20.1580.10">
    <property type="entry name" value="ABC transporter ATPase like domain"/>
    <property type="match status" value="3"/>
</dbReference>
<accession>A0A212JH13</accession>
<dbReference type="SUPFAM" id="SSF52540">
    <property type="entry name" value="P-loop containing nucleoside triphosphate hydrolases"/>
    <property type="match status" value="2"/>
</dbReference>
<evidence type="ECO:0000256" key="11">
    <source>
        <dbReference type="ARBA" id="ARBA00022881"/>
    </source>
</evidence>
<dbReference type="InterPro" id="IPR017871">
    <property type="entry name" value="ABC_transporter-like_CS"/>
</dbReference>
<dbReference type="GO" id="GO:0008270">
    <property type="term" value="F:zinc ion binding"/>
    <property type="evidence" value="ECO:0007669"/>
    <property type="project" value="UniProtKB-KW"/>
</dbReference>
<keyword evidence="13" id="KW-0234">DNA repair</keyword>
<evidence type="ECO:0000256" key="13">
    <source>
        <dbReference type="ARBA" id="ARBA00023204"/>
    </source>
</evidence>
<dbReference type="PROSITE" id="PS50893">
    <property type="entry name" value="ABC_TRANSPORTER_2"/>
    <property type="match status" value="1"/>
</dbReference>
<dbReference type="Gene3D" id="3.40.50.300">
    <property type="entry name" value="P-loop containing nucleotide triphosphate hydrolases"/>
    <property type="match status" value="3"/>
</dbReference>
<protein>
    <recommendedName>
        <fullName evidence="15">UvrABC system protein A</fullName>
    </recommendedName>
    <alternativeName>
        <fullName evidence="16">Excinuclease ABC subunit A</fullName>
    </alternativeName>
</protein>
<comment type="subcellular location">
    <subcellularLocation>
        <location evidence="1">Cytoplasm</location>
    </subcellularLocation>
</comment>
<organism evidence="18">
    <name type="scientific">uncultured Dysgonomonas sp</name>
    <dbReference type="NCBI Taxonomy" id="206096"/>
    <lineage>
        <taxon>Bacteria</taxon>
        <taxon>Pseudomonadati</taxon>
        <taxon>Bacteroidota</taxon>
        <taxon>Bacteroidia</taxon>
        <taxon>Bacteroidales</taxon>
        <taxon>Dysgonomonadaceae</taxon>
        <taxon>Dysgonomonas</taxon>
        <taxon>environmental samples</taxon>
    </lineage>
</organism>